<dbReference type="AlphaFoldDB" id="A0A498IM07"/>
<evidence type="ECO:0000313" key="2">
    <source>
        <dbReference type="EMBL" id="RXH84230.1"/>
    </source>
</evidence>
<reference evidence="2 3" key="1">
    <citation type="submission" date="2018-10" db="EMBL/GenBank/DDBJ databases">
        <title>A high-quality apple genome assembly.</title>
        <authorList>
            <person name="Hu J."/>
        </authorList>
    </citation>
    <scope>NUCLEOTIDE SEQUENCE [LARGE SCALE GENOMIC DNA]</scope>
    <source>
        <strain evidence="3">cv. HFTH1</strain>
        <tissue evidence="2">Young leaf</tissue>
    </source>
</reference>
<dbReference type="EMBL" id="RDQH01000337">
    <property type="protein sequence ID" value="RXH84230.1"/>
    <property type="molecule type" value="Genomic_DNA"/>
</dbReference>
<evidence type="ECO:0000256" key="1">
    <source>
        <dbReference type="SAM" id="MobiDB-lite"/>
    </source>
</evidence>
<protein>
    <submittedName>
        <fullName evidence="2">Uncharacterized protein</fullName>
    </submittedName>
</protein>
<dbReference type="STRING" id="3750.A0A498IM07"/>
<evidence type="ECO:0000313" key="3">
    <source>
        <dbReference type="Proteomes" id="UP000290289"/>
    </source>
</evidence>
<keyword evidence="3" id="KW-1185">Reference proteome</keyword>
<sequence>MLTWLNRDHANRRARGGHQKCRKILQFTDKRFQPVHDFIIDVEFGARMVTIDGRPFLFSIWKRRGKRMWVLMSETESKIWRMASPEGDQNRKKKGHVDPSRPGPFETGRVRSGSSNQICNNRPVFFLSGSGLVPPNLGPTRPVPTPTPCSRALPCPPILCGHS</sequence>
<comment type="caution">
    <text evidence="2">The sequence shown here is derived from an EMBL/GenBank/DDBJ whole genome shotgun (WGS) entry which is preliminary data.</text>
</comment>
<gene>
    <name evidence="2" type="ORF">DVH24_027129</name>
</gene>
<feature type="region of interest" description="Disordered" evidence="1">
    <location>
        <begin position="81"/>
        <end position="116"/>
    </location>
</feature>
<proteinExistence type="predicted"/>
<name>A0A498IM07_MALDO</name>
<dbReference type="Proteomes" id="UP000290289">
    <property type="component" value="Chromosome 11"/>
</dbReference>
<organism evidence="2 3">
    <name type="scientific">Malus domestica</name>
    <name type="common">Apple</name>
    <name type="synonym">Pyrus malus</name>
    <dbReference type="NCBI Taxonomy" id="3750"/>
    <lineage>
        <taxon>Eukaryota</taxon>
        <taxon>Viridiplantae</taxon>
        <taxon>Streptophyta</taxon>
        <taxon>Embryophyta</taxon>
        <taxon>Tracheophyta</taxon>
        <taxon>Spermatophyta</taxon>
        <taxon>Magnoliopsida</taxon>
        <taxon>eudicotyledons</taxon>
        <taxon>Gunneridae</taxon>
        <taxon>Pentapetalae</taxon>
        <taxon>rosids</taxon>
        <taxon>fabids</taxon>
        <taxon>Rosales</taxon>
        <taxon>Rosaceae</taxon>
        <taxon>Amygdaloideae</taxon>
        <taxon>Maleae</taxon>
        <taxon>Malus</taxon>
    </lineage>
</organism>
<accession>A0A498IM07</accession>